<dbReference type="InterPro" id="IPR050397">
    <property type="entry name" value="Env_Response_Regulators"/>
</dbReference>
<keyword evidence="3" id="KW-0804">Transcription</keyword>
<evidence type="ECO:0000256" key="3">
    <source>
        <dbReference type="ARBA" id="ARBA00023163"/>
    </source>
</evidence>
<dbReference type="Proteomes" id="UP000189796">
    <property type="component" value="Chromosome I"/>
</dbReference>
<dbReference type="Gene3D" id="2.60.120.10">
    <property type="entry name" value="Jelly Rolls"/>
    <property type="match status" value="1"/>
</dbReference>
<dbReference type="PANTHER" id="PTHR24567:SF74">
    <property type="entry name" value="HTH-TYPE TRANSCRIPTIONAL REGULATOR ARCR"/>
    <property type="match status" value="1"/>
</dbReference>
<evidence type="ECO:0000313" key="6">
    <source>
        <dbReference type="Proteomes" id="UP000189796"/>
    </source>
</evidence>
<dbReference type="PANTHER" id="PTHR24567">
    <property type="entry name" value="CRP FAMILY TRANSCRIPTIONAL REGULATORY PROTEIN"/>
    <property type="match status" value="1"/>
</dbReference>
<dbReference type="Pfam" id="PF00027">
    <property type="entry name" value="cNMP_binding"/>
    <property type="match status" value="1"/>
</dbReference>
<proteinExistence type="predicted"/>
<dbReference type="InterPro" id="IPR012318">
    <property type="entry name" value="HTH_CRP"/>
</dbReference>
<dbReference type="GO" id="GO:0003700">
    <property type="term" value="F:DNA-binding transcription factor activity"/>
    <property type="evidence" value="ECO:0007669"/>
    <property type="project" value="TreeGrafter"/>
</dbReference>
<accession>A0A1M5RDE3</accession>
<dbReference type="InterPro" id="IPR036388">
    <property type="entry name" value="WH-like_DNA-bd_sf"/>
</dbReference>
<dbReference type="EMBL" id="LT670817">
    <property type="protein sequence ID" value="SHH24372.1"/>
    <property type="molecule type" value="Genomic_DNA"/>
</dbReference>
<dbReference type="CDD" id="cd00038">
    <property type="entry name" value="CAP_ED"/>
    <property type="match status" value="1"/>
</dbReference>
<dbReference type="SMART" id="SM00100">
    <property type="entry name" value="cNMP"/>
    <property type="match status" value="1"/>
</dbReference>
<protein>
    <submittedName>
        <fullName evidence="5">Transcriptional regulator, Crp/Fnr family /cyclic nucleotide-binding protein</fullName>
    </submittedName>
</protein>
<reference evidence="5 6" key="1">
    <citation type="submission" date="2016-11" db="EMBL/GenBank/DDBJ databases">
        <authorList>
            <person name="Jaros S."/>
            <person name="Januszkiewicz K."/>
            <person name="Wedrychowicz H."/>
        </authorList>
    </citation>
    <scope>NUCLEOTIDE SEQUENCE [LARGE SCALE GENOMIC DNA]</scope>
    <source>
        <strain evidence="5 6">GAS138</strain>
    </source>
</reference>
<evidence type="ECO:0000256" key="1">
    <source>
        <dbReference type="ARBA" id="ARBA00023015"/>
    </source>
</evidence>
<dbReference type="OrthoDB" id="7506088at2"/>
<evidence type="ECO:0000259" key="4">
    <source>
        <dbReference type="SMART" id="SM00100"/>
    </source>
</evidence>
<name>A0A1M5RDE3_9BRAD</name>
<dbReference type="InterPro" id="IPR014710">
    <property type="entry name" value="RmlC-like_jellyroll"/>
</dbReference>
<dbReference type="GO" id="GO:0005829">
    <property type="term" value="C:cytosol"/>
    <property type="evidence" value="ECO:0007669"/>
    <property type="project" value="TreeGrafter"/>
</dbReference>
<sequence>MHAIDPDPRSNKLLAELPPQDLQFLIPHFVTMKFAQGTVLCEPGVDVDHVYFPMSGAVSLLAVMRDGKAIETGTVGCEGVVGPMCGIGPSKWQVRVIAQLPMFARKIASTEFRKAVSSSKVIADLCLRSNEGLLTQARIGAACNALHRFEARFCRWLLQTRDRAESDTIMLTHEFLAQMLGVRRTTVTETSIKIEAAGAIVCSRGLIKIIDLEAVKALSCECYETLRGQTQTSVPQPCLSVAG</sequence>
<gene>
    <name evidence="5" type="ORF">SAMN05443248_4189</name>
</gene>
<dbReference type="InterPro" id="IPR018490">
    <property type="entry name" value="cNMP-bd_dom_sf"/>
</dbReference>
<keyword evidence="2" id="KW-0238">DNA-binding</keyword>
<dbReference type="InterPro" id="IPR000595">
    <property type="entry name" value="cNMP-bd_dom"/>
</dbReference>
<dbReference type="Pfam" id="PF13545">
    <property type="entry name" value="HTH_Crp_2"/>
    <property type="match status" value="1"/>
</dbReference>
<dbReference type="SUPFAM" id="SSF46785">
    <property type="entry name" value="Winged helix' DNA-binding domain"/>
    <property type="match status" value="1"/>
</dbReference>
<dbReference type="GO" id="GO:0003677">
    <property type="term" value="F:DNA binding"/>
    <property type="evidence" value="ECO:0007669"/>
    <property type="project" value="UniProtKB-KW"/>
</dbReference>
<keyword evidence="1" id="KW-0805">Transcription regulation</keyword>
<feature type="domain" description="Cyclic nucleotide-binding" evidence="4">
    <location>
        <begin position="13"/>
        <end position="134"/>
    </location>
</feature>
<evidence type="ECO:0000256" key="2">
    <source>
        <dbReference type="ARBA" id="ARBA00023125"/>
    </source>
</evidence>
<dbReference type="RefSeq" id="WP_079603035.1">
    <property type="nucleotide sequence ID" value="NZ_LT670817.1"/>
</dbReference>
<dbReference type="SUPFAM" id="SSF51206">
    <property type="entry name" value="cAMP-binding domain-like"/>
    <property type="match status" value="1"/>
</dbReference>
<dbReference type="Gene3D" id="1.10.10.10">
    <property type="entry name" value="Winged helix-like DNA-binding domain superfamily/Winged helix DNA-binding domain"/>
    <property type="match status" value="1"/>
</dbReference>
<organism evidence="5 6">
    <name type="scientific">Bradyrhizobium erythrophlei</name>
    <dbReference type="NCBI Taxonomy" id="1437360"/>
    <lineage>
        <taxon>Bacteria</taxon>
        <taxon>Pseudomonadati</taxon>
        <taxon>Pseudomonadota</taxon>
        <taxon>Alphaproteobacteria</taxon>
        <taxon>Hyphomicrobiales</taxon>
        <taxon>Nitrobacteraceae</taxon>
        <taxon>Bradyrhizobium</taxon>
    </lineage>
</organism>
<dbReference type="InterPro" id="IPR036390">
    <property type="entry name" value="WH_DNA-bd_sf"/>
</dbReference>
<dbReference type="AlphaFoldDB" id="A0A1M5RDE3"/>
<evidence type="ECO:0000313" key="5">
    <source>
        <dbReference type="EMBL" id="SHH24372.1"/>
    </source>
</evidence>